<reference evidence="1 2" key="1">
    <citation type="submission" date="2018-09" db="EMBL/GenBank/DDBJ databases">
        <title>Genome sequencing of strain 6GH32-13.</title>
        <authorList>
            <person name="Weon H.-Y."/>
            <person name="Heo J."/>
            <person name="Kwon S.-W."/>
        </authorList>
    </citation>
    <scope>NUCLEOTIDE SEQUENCE [LARGE SCALE GENOMIC DNA]</scope>
    <source>
        <strain evidence="1 2">5GH32-13</strain>
    </source>
</reference>
<dbReference type="RefSeq" id="WP_119053257.1">
    <property type="nucleotide sequence ID" value="NZ_CP032157.1"/>
</dbReference>
<sequence length="150" mass="17476">MTLKEYLDECIKLYYSKVIGKFHFHLVETLSEGPGILYTYQNDSFKIRIVNDRGLINGELASLYDPDQYFDIYLFFAHIRLTVYPEQATNAWDKKMILSRTLSCEEETAVIDDHYSIVSTLLSGDRYASTIEAMNILTREHDSLLYGRPR</sequence>
<dbReference type="Proteomes" id="UP000263900">
    <property type="component" value="Chromosome"/>
</dbReference>
<organism evidence="1 2">
    <name type="scientific">Paraflavitalea soli</name>
    <dbReference type="NCBI Taxonomy" id="2315862"/>
    <lineage>
        <taxon>Bacteria</taxon>
        <taxon>Pseudomonadati</taxon>
        <taxon>Bacteroidota</taxon>
        <taxon>Chitinophagia</taxon>
        <taxon>Chitinophagales</taxon>
        <taxon>Chitinophagaceae</taxon>
        <taxon>Paraflavitalea</taxon>
    </lineage>
</organism>
<evidence type="ECO:0000313" key="1">
    <source>
        <dbReference type="EMBL" id="AXY77381.1"/>
    </source>
</evidence>
<dbReference type="KEGG" id="pseg:D3H65_26870"/>
<dbReference type="AlphaFoldDB" id="A0A3B7N5N9"/>
<keyword evidence="2" id="KW-1185">Reference proteome</keyword>
<gene>
    <name evidence="1" type="ORF">D3H65_26870</name>
</gene>
<evidence type="ECO:0000313" key="2">
    <source>
        <dbReference type="Proteomes" id="UP000263900"/>
    </source>
</evidence>
<protein>
    <submittedName>
        <fullName evidence="1">Uncharacterized protein</fullName>
    </submittedName>
</protein>
<dbReference type="EMBL" id="CP032157">
    <property type="protein sequence ID" value="AXY77381.1"/>
    <property type="molecule type" value="Genomic_DNA"/>
</dbReference>
<name>A0A3B7N5N9_9BACT</name>
<accession>A0A3B7N5N9</accession>
<proteinExistence type="predicted"/>
<dbReference type="OrthoDB" id="1432079at2"/>